<accession>A0AA40EMI7</accession>
<protein>
    <submittedName>
        <fullName evidence="2">Uncharacterized protein</fullName>
    </submittedName>
</protein>
<evidence type="ECO:0000256" key="1">
    <source>
        <dbReference type="SAM" id="MobiDB-lite"/>
    </source>
</evidence>
<organism evidence="2 3">
    <name type="scientific">Apiosordaria backusii</name>
    <dbReference type="NCBI Taxonomy" id="314023"/>
    <lineage>
        <taxon>Eukaryota</taxon>
        <taxon>Fungi</taxon>
        <taxon>Dikarya</taxon>
        <taxon>Ascomycota</taxon>
        <taxon>Pezizomycotina</taxon>
        <taxon>Sordariomycetes</taxon>
        <taxon>Sordariomycetidae</taxon>
        <taxon>Sordariales</taxon>
        <taxon>Lasiosphaeriaceae</taxon>
        <taxon>Apiosordaria</taxon>
    </lineage>
</organism>
<proteinExistence type="predicted"/>
<gene>
    <name evidence="2" type="ORF">B0T21DRAFT_345935</name>
</gene>
<dbReference type="EMBL" id="JAUKTV010000003">
    <property type="protein sequence ID" value="KAK0742090.1"/>
    <property type="molecule type" value="Genomic_DNA"/>
</dbReference>
<reference evidence="2" key="1">
    <citation type="submission" date="2023-06" db="EMBL/GenBank/DDBJ databases">
        <title>Genome-scale phylogeny and comparative genomics of the fungal order Sordariales.</title>
        <authorList>
            <consortium name="Lawrence Berkeley National Laboratory"/>
            <person name="Hensen N."/>
            <person name="Bonometti L."/>
            <person name="Westerberg I."/>
            <person name="Brannstrom I.O."/>
            <person name="Guillou S."/>
            <person name="Cros-Aarteil S."/>
            <person name="Calhoun S."/>
            <person name="Haridas S."/>
            <person name="Kuo A."/>
            <person name="Mondo S."/>
            <person name="Pangilinan J."/>
            <person name="Riley R."/>
            <person name="Labutti K."/>
            <person name="Andreopoulos B."/>
            <person name="Lipzen A."/>
            <person name="Chen C."/>
            <person name="Yanf M."/>
            <person name="Daum C."/>
            <person name="Ng V."/>
            <person name="Clum A."/>
            <person name="Steindorff A."/>
            <person name="Ohm R."/>
            <person name="Martin F."/>
            <person name="Silar P."/>
            <person name="Natvig D."/>
            <person name="Lalanne C."/>
            <person name="Gautier V."/>
            <person name="Ament-Velasquez S.L."/>
            <person name="Kruys A."/>
            <person name="Hutchinson M.I."/>
            <person name="Powell A.J."/>
            <person name="Barry K."/>
            <person name="Miller A.N."/>
            <person name="Grigoriev I.V."/>
            <person name="Debuchy R."/>
            <person name="Gladieux P."/>
            <person name="Thoren M.H."/>
            <person name="Johannesson H."/>
        </authorList>
    </citation>
    <scope>NUCLEOTIDE SEQUENCE</scope>
    <source>
        <strain evidence="2">CBS 540.89</strain>
    </source>
</reference>
<evidence type="ECO:0000313" key="2">
    <source>
        <dbReference type="EMBL" id="KAK0742090.1"/>
    </source>
</evidence>
<name>A0AA40EMI7_9PEZI</name>
<evidence type="ECO:0000313" key="3">
    <source>
        <dbReference type="Proteomes" id="UP001172159"/>
    </source>
</evidence>
<dbReference type="AlphaFoldDB" id="A0AA40EMI7"/>
<comment type="caution">
    <text evidence="2">The sequence shown here is derived from an EMBL/GenBank/DDBJ whole genome shotgun (WGS) entry which is preliminary data.</text>
</comment>
<feature type="region of interest" description="Disordered" evidence="1">
    <location>
        <begin position="116"/>
        <end position="136"/>
    </location>
</feature>
<dbReference type="Proteomes" id="UP001172159">
    <property type="component" value="Unassembled WGS sequence"/>
</dbReference>
<sequence length="136" mass="14749">MAYRSASSWLTGQTNCSQEAPTATLKTTNDPPRACSFLKWANGTMIRQVRALSFSLANQRIPPGSVRACPVFHSGRRSLPIFSGQNIAKMEGDMATTRPSQDTAPVRSGFFVLARQPAKPTSEREQPVVIPGARTA</sequence>
<keyword evidence="3" id="KW-1185">Reference proteome</keyword>